<feature type="repeat" description="ANK" evidence="3">
    <location>
        <begin position="1095"/>
        <end position="1127"/>
    </location>
</feature>
<dbReference type="PANTHER" id="PTHR24198">
    <property type="entry name" value="ANKYRIN REPEAT AND PROTEIN KINASE DOMAIN-CONTAINING PROTEIN"/>
    <property type="match status" value="1"/>
</dbReference>
<dbReference type="PANTHER" id="PTHR24198:SF165">
    <property type="entry name" value="ANKYRIN REPEAT-CONTAINING PROTEIN-RELATED"/>
    <property type="match status" value="1"/>
</dbReference>
<keyword evidence="1" id="KW-0677">Repeat</keyword>
<evidence type="ECO:0000259" key="7">
    <source>
        <dbReference type="Pfam" id="PF24883"/>
    </source>
</evidence>
<dbReference type="InterPro" id="IPR054471">
    <property type="entry name" value="GPIID_WHD"/>
</dbReference>
<evidence type="ECO:0000256" key="1">
    <source>
        <dbReference type="ARBA" id="ARBA00022737"/>
    </source>
</evidence>
<dbReference type="PRINTS" id="PR01415">
    <property type="entry name" value="ANKYRIN"/>
</dbReference>
<keyword evidence="2 3" id="KW-0040">ANK repeat</keyword>
<feature type="domain" description="GPI inositol-deacylase winged helix" evidence="6">
    <location>
        <begin position="502"/>
        <end position="592"/>
    </location>
</feature>
<dbReference type="PROSITE" id="PS50297">
    <property type="entry name" value="ANK_REP_REGION"/>
    <property type="match status" value="6"/>
</dbReference>
<dbReference type="Pfam" id="PF12796">
    <property type="entry name" value="Ank_2"/>
    <property type="match status" value="3"/>
</dbReference>
<name>A0A4Q4TA76_9PEZI</name>
<feature type="domain" description="Nephrocystin 3-like N-terminal" evidence="7">
    <location>
        <begin position="248"/>
        <end position="390"/>
    </location>
</feature>
<evidence type="ECO:0000256" key="2">
    <source>
        <dbReference type="ARBA" id="ARBA00023043"/>
    </source>
</evidence>
<dbReference type="Pfam" id="PF17107">
    <property type="entry name" value="SesA"/>
    <property type="match status" value="1"/>
</dbReference>
<comment type="caution">
    <text evidence="8">The sequence shown here is derived from an EMBL/GenBank/DDBJ whole genome shotgun (WGS) entry which is preliminary data.</text>
</comment>
<feature type="repeat" description="ANK" evidence="3">
    <location>
        <begin position="980"/>
        <end position="1004"/>
    </location>
</feature>
<dbReference type="Gene3D" id="3.40.50.300">
    <property type="entry name" value="P-loop containing nucleotide triphosphate hydrolases"/>
    <property type="match status" value="1"/>
</dbReference>
<accession>A0A4Q4TA76</accession>
<gene>
    <name evidence="8" type="ORF">DL764_005662</name>
</gene>
<dbReference type="AlphaFoldDB" id="A0A4Q4TA76"/>
<dbReference type="InterPro" id="IPR031352">
    <property type="entry name" value="SesA"/>
</dbReference>
<dbReference type="SUPFAM" id="SSF48403">
    <property type="entry name" value="Ankyrin repeat"/>
    <property type="match status" value="2"/>
</dbReference>
<dbReference type="InterPro" id="IPR056884">
    <property type="entry name" value="NPHP3-like_N"/>
</dbReference>
<evidence type="ECO:0000313" key="8">
    <source>
        <dbReference type="EMBL" id="RYP02732.1"/>
    </source>
</evidence>
<feature type="repeat" description="ANK" evidence="3">
    <location>
        <begin position="1028"/>
        <end position="1060"/>
    </location>
</feature>
<keyword evidence="9" id="KW-1185">Reference proteome</keyword>
<feature type="repeat" description="ANK" evidence="3">
    <location>
        <begin position="1002"/>
        <end position="1026"/>
    </location>
</feature>
<dbReference type="Pfam" id="PF22939">
    <property type="entry name" value="WHD_GPIID"/>
    <property type="match status" value="1"/>
</dbReference>
<dbReference type="Proteomes" id="UP000293360">
    <property type="component" value="Unassembled WGS sequence"/>
</dbReference>
<evidence type="ECO:0000259" key="5">
    <source>
        <dbReference type="Pfam" id="PF17107"/>
    </source>
</evidence>
<dbReference type="Pfam" id="PF00023">
    <property type="entry name" value="Ank"/>
    <property type="match status" value="2"/>
</dbReference>
<feature type="region of interest" description="Disordered" evidence="4">
    <location>
        <begin position="161"/>
        <end position="182"/>
    </location>
</feature>
<feature type="repeat" description="ANK" evidence="3">
    <location>
        <begin position="1061"/>
        <end position="1093"/>
    </location>
</feature>
<feature type="repeat" description="ANK" evidence="3">
    <location>
        <begin position="789"/>
        <end position="821"/>
    </location>
</feature>
<evidence type="ECO:0000259" key="6">
    <source>
        <dbReference type="Pfam" id="PF22939"/>
    </source>
</evidence>
<reference evidence="8 9" key="1">
    <citation type="submission" date="2018-06" db="EMBL/GenBank/DDBJ databases">
        <title>Complete Genomes of Monosporascus.</title>
        <authorList>
            <person name="Robinson A.J."/>
            <person name="Natvig D.O."/>
        </authorList>
    </citation>
    <scope>NUCLEOTIDE SEQUENCE [LARGE SCALE GENOMIC DNA]</scope>
    <source>
        <strain evidence="8 9">CBS 110550</strain>
    </source>
</reference>
<feature type="repeat" description="ANK" evidence="3">
    <location>
        <begin position="859"/>
        <end position="886"/>
    </location>
</feature>
<protein>
    <submittedName>
        <fullName evidence="8">Uncharacterized protein</fullName>
    </submittedName>
</protein>
<feature type="domain" description="NACHT-NTPase and P-loop NTPases N-terminal" evidence="5">
    <location>
        <begin position="7"/>
        <end position="132"/>
    </location>
</feature>
<evidence type="ECO:0000256" key="4">
    <source>
        <dbReference type="SAM" id="MobiDB-lite"/>
    </source>
</evidence>
<organism evidence="8 9">
    <name type="scientific">Monosporascus ibericus</name>
    <dbReference type="NCBI Taxonomy" id="155417"/>
    <lineage>
        <taxon>Eukaryota</taxon>
        <taxon>Fungi</taxon>
        <taxon>Dikarya</taxon>
        <taxon>Ascomycota</taxon>
        <taxon>Pezizomycotina</taxon>
        <taxon>Sordariomycetes</taxon>
        <taxon>Xylariomycetidae</taxon>
        <taxon>Xylariales</taxon>
        <taxon>Xylariales incertae sedis</taxon>
        <taxon>Monosporascus</taxon>
    </lineage>
</organism>
<dbReference type="PROSITE" id="PS50088">
    <property type="entry name" value="ANK_REPEAT"/>
    <property type="match status" value="9"/>
</dbReference>
<dbReference type="InterPro" id="IPR002110">
    <property type="entry name" value="Ankyrin_rpt"/>
</dbReference>
<dbReference type="EMBL" id="QJNU01000303">
    <property type="protein sequence ID" value="RYP02732.1"/>
    <property type="molecule type" value="Genomic_DNA"/>
</dbReference>
<dbReference type="STRING" id="155417.A0A4Q4TA76"/>
<proteinExistence type="predicted"/>
<evidence type="ECO:0000313" key="9">
    <source>
        <dbReference type="Proteomes" id="UP000293360"/>
    </source>
</evidence>
<sequence length="1131" mass="126660">MDPLSVITSTIAVVQAISSTYKAIQHVRGLPDEFNEVNRNLPVAQNTLGLAREQLQGLALDESSKEALQPLVCGCEEKAKMLQAIFEKVEKGVKNAKDGSVLDFYRTSVLRLGKAHRVETLMQGILRGLDALATNQLFRTATQSQMAELKEAINQLSNVESSVPDSDFDSPGTNSQHIASGGTGYQSNITGQDHKVNSGSGKLYNAQTMHFVQSNEDDKIRRDILQNLHTSPYLARKNRNPDRVPGTCCGKSVLAKYLVDELRTTESRTICYFFFKDDFEDQRSARSALSCILHQLFTQREDHFSEKIIRRLKAYKAPPANSYYELWELWDVLVMASQDNNAGEIVCILDAFDECEDKERQDLANALCELYGPENSTKKNVNLKFLVTSRPYDKIRRGFQPLHIPGLPIIHLKGEGDAEISEIVREIDIYIKNRVSRIRENMYLKANEEQLLLQELRRIPNQTYLWVYLTLEWIEAEINNKINETEIRNITSSVPRTVDETYEKILAKSKNPEEAKKLLHIIVAAARPLTLAEMDLALTLRQNHKSYEGLGRKPDDRVGKYIRDLCGLFVNITDSKIYLLHQTAKEFLVQNDTVHSSEGIHKGLKWKHSLRPRESHRVLAEICIWHLLLAEFETHPLDESRPPSKYVKDHTFLDYSATNWAVHFRASDIEKDAVIEPLQRICDARSRRCLTWFRIYWASTHTAFPRDFTTLMIASYFGLEQIVKHQLGLDDANVNSRDGTYQRSALSWASENGFDGVVRLLIKGPKIRLTKAIKLSFPKGAEVDARDKDDRTPLSYAAWNGHLAIVRRLVKKGARADSKDKIGGTPVSYALCTGQQDIVHELVKGAQADSVDEIRRELLLSAAEKGHESIVKRLLESGAAMEVVDSKDRTPLSWAVRNGHETVVKLLVDKGANVEAKDKDGWTPLSWAGHEAIVKLLVENDVNVNSKDTNGRTPLLRAAERGHEAIVKLLLGKGADLHSAAKTGHQTIVKLLLERGADVTSAARTGHEAVVKLLVDKGVNVEAKDNAYGQTLLSSAAGKGHQAVVMLLLEKGANVEAKDRNGRTPLSWAARNGHEAIVKLLVDKGANLEAKDDEYGRTPLWWAAANGHKAVVKLLVDKGANVEAKDDKYGR</sequence>
<dbReference type="InterPro" id="IPR036770">
    <property type="entry name" value="Ankyrin_rpt-contain_sf"/>
</dbReference>
<feature type="repeat" description="ANK" evidence="3">
    <location>
        <begin position="887"/>
        <end position="919"/>
    </location>
</feature>
<dbReference type="SMART" id="SM00248">
    <property type="entry name" value="ANK"/>
    <property type="match status" value="12"/>
</dbReference>
<feature type="repeat" description="ANK" evidence="3">
    <location>
        <begin position="950"/>
        <end position="982"/>
    </location>
</feature>
<dbReference type="InterPro" id="IPR027417">
    <property type="entry name" value="P-loop_NTPase"/>
</dbReference>
<evidence type="ECO:0000256" key="3">
    <source>
        <dbReference type="PROSITE-ProRule" id="PRU00023"/>
    </source>
</evidence>
<dbReference type="Pfam" id="PF24883">
    <property type="entry name" value="NPHP3_N"/>
    <property type="match status" value="1"/>
</dbReference>
<dbReference type="Gene3D" id="1.25.40.20">
    <property type="entry name" value="Ankyrin repeat-containing domain"/>
    <property type="match status" value="5"/>
</dbReference>
<dbReference type="OrthoDB" id="194358at2759"/>